<evidence type="ECO:0000313" key="1">
    <source>
        <dbReference type="EMBL" id="CAB1433661.1"/>
    </source>
</evidence>
<dbReference type="EMBL" id="CADEAL010001580">
    <property type="protein sequence ID" value="CAB1433661.1"/>
    <property type="molecule type" value="Genomic_DNA"/>
</dbReference>
<proteinExistence type="predicted"/>
<organism evidence="1 2">
    <name type="scientific">Pleuronectes platessa</name>
    <name type="common">European plaice</name>
    <dbReference type="NCBI Taxonomy" id="8262"/>
    <lineage>
        <taxon>Eukaryota</taxon>
        <taxon>Metazoa</taxon>
        <taxon>Chordata</taxon>
        <taxon>Craniata</taxon>
        <taxon>Vertebrata</taxon>
        <taxon>Euteleostomi</taxon>
        <taxon>Actinopterygii</taxon>
        <taxon>Neopterygii</taxon>
        <taxon>Teleostei</taxon>
        <taxon>Neoteleostei</taxon>
        <taxon>Acanthomorphata</taxon>
        <taxon>Carangaria</taxon>
        <taxon>Pleuronectiformes</taxon>
        <taxon>Pleuronectoidei</taxon>
        <taxon>Pleuronectidae</taxon>
        <taxon>Pleuronectes</taxon>
    </lineage>
</organism>
<name>A0A9N7UP45_PLEPL</name>
<accession>A0A9N7UP45</accession>
<reference evidence="1" key="1">
    <citation type="submission" date="2020-03" db="EMBL/GenBank/DDBJ databases">
        <authorList>
            <person name="Weist P."/>
        </authorList>
    </citation>
    <scope>NUCLEOTIDE SEQUENCE</scope>
</reference>
<protein>
    <submittedName>
        <fullName evidence="1">Uncharacterized protein</fullName>
    </submittedName>
</protein>
<dbReference type="AlphaFoldDB" id="A0A9N7UP45"/>
<evidence type="ECO:0000313" key="2">
    <source>
        <dbReference type="Proteomes" id="UP001153269"/>
    </source>
</evidence>
<keyword evidence="2" id="KW-1185">Reference proteome</keyword>
<sequence>MYKRKMSTAGSIQENRTVQMRERLLNAEEEEEEEEEELPCFHSNFQALQVTGCCCCCCCCCCCGGGGGGGGGPPSLHPRHAQHPPQSFLSVSLATDESRGGNRGEGTSDDVAVETQQLLGGGCRHQLIRNENRANQSQAGSFTLKACRTHFNVVIIIRTSIH</sequence>
<comment type="caution">
    <text evidence="1">The sequence shown here is derived from an EMBL/GenBank/DDBJ whole genome shotgun (WGS) entry which is preliminary data.</text>
</comment>
<gene>
    <name evidence="1" type="ORF">PLEPLA_LOCUS21752</name>
</gene>
<dbReference type="Proteomes" id="UP001153269">
    <property type="component" value="Unassembled WGS sequence"/>
</dbReference>